<gene>
    <name evidence="1" type="ORF">ACFQ5G_34000</name>
</gene>
<dbReference type="RefSeq" id="WP_317791060.1">
    <property type="nucleotide sequence ID" value="NZ_AP028461.1"/>
</dbReference>
<dbReference type="EMBL" id="JBHTMK010000043">
    <property type="protein sequence ID" value="MFD1370377.1"/>
    <property type="molecule type" value="Genomic_DNA"/>
</dbReference>
<evidence type="ECO:0000313" key="2">
    <source>
        <dbReference type="Proteomes" id="UP001597183"/>
    </source>
</evidence>
<reference evidence="2" key="1">
    <citation type="journal article" date="2019" name="Int. J. Syst. Evol. Microbiol.">
        <title>The Global Catalogue of Microorganisms (GCM) 10K type strain sequencing project: providing services to taxonomists for standard genome sequencing and annotation.</title>
        <authorList>
            <consortium name="The Broad Institute Genomics Platform"/>
            <consortium name="The Broad Institute Genome Sequencing Center for Infectious Disease"/>
            <person name="Wu L."/>
            <person name="Ma J."/>
        </authorList>
    </citation>
    <scope>NUCLEOTIDE SEQUENCE [LARGE SCALE GENOMIC DNA]</scope>
    <source>
        <strain evidence="2">CCM 7526</strain>
    </source>
</reference>
<dbReference type="Proteomes" id="UP001597183">
    <property type="component" value="Unassembled WGS sequence"/>
</dbReference>
<accession>A0ABW4AKA6</accession>
<evidence type="ECO:0000313" key="1">
    <source>
        <dbReference type="EMBL" id="MFD1370377.1"/>
    </source>
</evidence>
<keyword evidence="2" id="KW-1185">Reference proteome</keyword>
<protein>
    <submittedName>
        <fullName evidence="1">Uncharacterized protein</fullName>
    </submittedName>
</protein>
<organism evidence="1 2">
    <name type="scientific">Actinoplanes sichuanensis</name>
    <dbReference type="NCBI Taxonomy" id="512349"/>
    <lineage>
        <taxon>Bacteria</taxon>
        <taxon>Bacillati</taxon>
        <taxon>Actinomycetota</taxon>
        <taxon>Actinomycetes</taxon>
        <taxon>Micromonosporales</taxon>
        <taxon>Micromonosporaceae</taxon>
        <taxon>Actinoplanes</taxon>
    </lineage>
</organism>
<comment type="caution">
    <text evidence="1">The sequence shown here is derived from an EMBL/GenBank/DDBJ whole genome shotgun (WGS) entry which is preliminary data.</text>
</comment>
<sequence>MITVAQPAARPWDGQRILRFLTGLAMLALAVTLRLPGPAVPAPVAASAAPVPAVAAAVAPAEVPAPDPMVYEAERIEPEPVGEAAEAPAAVTFTTRIPRGETPGATGPRAPPAR</sequence>
<proteinExistence type="predicted"/>
<name>A0ABW4AKA6_9ACTN</name>